<feature type="region of interest" description="Disordered" evidence="2">
    <location>
        <begin position="1"/>
        <end position="99"/>
    </location>
</feature>
<feature type="compositionally biased region" description="Polar residues" evidence="2">
    <location>
        <begin position="26"/>
        <end position="55"/>
    </location>
</feature>
<evidence type="ECO:0000256" key="1">
    <source>
        <dbReference type="ARBA" id="ARBA00006865"/>
    </source>
</evidence>
<dbReference type="PROSITE" id="PS51762">
    <property type="entry name" value="GH16_2"/>
    <property type="match status" value="1"/>
</dbReference>
<keyword evidence="6" id="KW-1185">Reference proteome</keyword>
<dbReference type="InterPro" id="IPR050546">
    <property type="entry name" value="Glycosyl_Hydrlase_16"/>
</dbReference>
<sequence length="577" mass="63591">MSSPVELNEKEASSASASSSADVTIPNATASKSTHVPRSSYASATRPNTASSTFSDPFASPESSRPPSIRPPLSPSSSHISFPQGLGLGGATNHVPRSVLNSSASRDSNLLGSPTAFGFSSARSSAARMSSATNSNSVYGVVPNSVSVLRHKAPRMKSHMLKEGEEVPKPWTEKKNPRAAISYWMVWFVFFLGVGGGAFQCYVQYKGVRIDKQPLCMVLDEQFDNPDKVFGEGGTFYREVSMDGFGNGQFEMTTASQNNSFVKDGKLYIVPTLTSDNIGSNAVFDQTVYNITECTFNETRPDNGFVLRQGERVFDVDGYVKACSRVSNATSGVVINPVQSARLSTIKSASIRYGRVEVRAKLPHGDWLWPAIWMLPKDNKYGVWPMSGEIDIMESRGNGLGYTAHGSNYVQGSLHWGPAPTLNGNPKTYSWWSNKRESFADKFHTYTLEWTDKWLRISVDSRLHTLLDLRFNKPFFDRGDFPPIISNGSSLVPLPNPWADGSNATPFDQDFYLILNVAVGGTNGWFPEAQGDKPWLDAAANPAHDFIKAIDKWYPTWSPTVEDRAMVVDYVKMWKHC</sequence>
<feature type="transmembrane region" description="Helical" evidence="3">
    <location>
        <begin position="184"/>
        <end position="203"/>
    </location>
</feature>
<dbReference type="GO" id="GO:0004553">
    <property type="term" value="F:hydrolase activity, hydrolyzing O-glycosyl compounds"/>
    <property type="evidence" value="ECO:0007669"/>
    <property type="project" value="InterPro"/>
</dbReference>
<feature type="domain" description="GH16" evidence="4">
    <location>
        <begin position="255"/>
        <end position="577"/>
    </location>
</feature>
<dbReference type="InterPro" id="IPR013320">
    <property type="entry name" value="ConA-like_dom_sf"/>
</dbReference>
<dbReference type="Proteomes" id="UP000541558">
    <property type="component" value="Unassembled WGS sequence"/>
</dbReference>
<dbReference type="PANTHER" id="PTHR10963">
    <property type="entry name" value="GLYCOSYL HYDROLASE-RELATED"/>
    <property type="match status" value="1"/>
</dbReference>
<comment type="caution">
    <text evidence="5">The sequence shown here is derived from an EMBL/GenBank/DDBJ whole genome shotgun (WGS) entry which is preliminary data.</text>
</comment>
<gene>
    <name evidence="5" type="ORF">D9611_013790</name>
</gene>
<dbReference type="GO" id="GO:0005975">
    <property type="term" value="P:carbohydrate metabolic process"/>
    <property type="evidence" value="ECO:0007669"/>
    <property type="project" value="InterPro"/>
</dbReference>
<dbReference type="AlphaFoldDB" id="A0A8H5FF46"/>
<evidence type="ECO:0000256" key="3">
    <source>
        <dbReference type="SAM" id="Phobius"/>
    </source>
</evidence>
<evidence type="ECO:0000259" key="4">
    <source>
        <dbReference type="PROSITE" id="PS51762"/>
    </source>
</evidence>
<dbReference type="PANTHER" id="PTHR10963:SF55">
    <property type="entry name" value="GLYCOSIDE HYDROLASE FAMILY 16 PROTEIN"/>
    <property type="match status" value="1"/>
</dbReference>
<comment type="similarity">
    <text evidence="1">Belongs to the glycosyl hydrolase 16 family.</text>
</comment>
<dbReference type="CDD" id="cd08024">
    <property type="entry name" value="GH16_CCF"/>
    <property type="match status" value="1"/>
</dbReference>
<reference evidence="5 6" key="1">
    <citation type="journal article" date="2020" name="ISME J.">
        <title>Uncovering the hidden diversity of litter-decomposition mechanisms in mushroom-forming fungi.</title>
        <authorList>
            <person name="Floudas D."/>
            <person name="Bentzer J."/>
            <person name="Ahren D."/>
            <person name="Johansson T."/>
            <person name="Persson P."/>
            <person name="Tunlid A."/>
        </authorList>
    </citation>
    <scope>NUCLEOTIDE SEQUENCE [LARGE SCALE GENOMIC DNA]</scope>
    <source>
        <strain evidence="5 6">CBS 175.51</strain>
    </source>
</reference>
<evidence type="ECO:0000313" key="5">
    <source>
        <dbReference type="EMBL" id="KAF5334499.1"/>
    </source>
</evidence>
<keyword evidence="3" id="KW-0812">Transmembrane</keyword>
<dbReference type="OrthoDB" id="4781at2759"/>
<dbReference type="EMBL" id="JAACJK010000068">
    <property type="protein sequence ID" value="KAF5334499.1"/>
    <property type="molecule type" value="Genomic_DNA"/>
</dbReference>
<proteinExistence type="inferred from homology"/>
<dbReference type="InterPro" id="IPR000757">
    <property type="entry name" value="Beta-glucanase-like"/>
</dbReference>
<accession>A0A8H5FF46</accession>
<dbReference type="Pfam" id="PF00722">
    <property type="entry name" value="Glyco_hydro_16"/>
    <property type="match status" value="1"/>
</dbReference>
<keyword evidence="3" id="KW-1133">Transmembrane helix</keyword>
<keyword evidence="3" id="KW-0472">Membrane</keyword>
<evidence type="ECO:0000313" key="6">
    <source>
        <dbReference type="Proteomes" id="UP000541558"/>
    </source>
</evidence>
<name>A0A8H5FF46_9AGAR</name>
<dbReference type="SUPFAM" id="SSF49899">
    <property type="entry name" value="Concanavalin A-like lectins/glucanases"/>
    <property type="match status" value="1"/>
</dbReference>
<dbReference type="Gene3D" id="2.60.120.200">
    <property type="match status" value="1"/>
</dbReference>
<organism evidence="5 6">
    <name type="scientific">Ephemerocybe angulata</name>
    <dbReference type="NCBI Taxonomy" id="980116"/>
    <lineage>
        <taxon>Eukaryota</taxon>
        <taxon>Fungi</taxon>
        <taxon>Dikarya</taxon>
        <taxon>Basidiomycota</taxon>
        <taxon>Agaricomycotina</taxon>
        <taxon>Agaricomycetes</taxon>
        <taxon>Agaricomycetidae</taxon>
        <taxon>Agaricales</taxon>
        <taxon>Agaricineae</taxon>
        <taxon>Psathyrellaceae</taxon>
        <taxon>Ephemerocybe</taxon>
    </lineage>
</organism>
<evidence type="ECO:0000256" key="2">
    <source>
        <dbReference type="SAM" id="MobiDB-lite"/>
    </source>
</evidence>
<protein>
    <recommendedName>
        <fullName evidence="4">GH16 domain-containing protein</fullName>
    </recommendedName>
</protein>